<dbReference type="GO" id="GO:0009055">
    <property type="term" value="F:electron transfer activity"/>
    <property type="evidence" value="ECO:0007669"/>
    <property type="project" value="InterPro"/>
</dbReference>
<comment type="cofactor">
    <cofactor evidence="1">
        <name>siroheme</name>
        <dbReference type="ChEBI" id="CHEBI:60052"/>
    </cofactor>
</comment>
<evidence type="ECO:0000256" key="4">
    <source>
        <dbReference type="ARBA" id="ARBA00022723"/>
    </source>
</evidence>
<protein>
    <submittedName>
        <fullName evidence="9">Dissimilatory sulfite reductase beta subunit</fullName>
    </submittedName>
    <submittedName>
        <fullName evidence="10">Dissimilatory sulfite reductase, beta subunit</fullName>
        <ecNumber evidence="10">1.8.99.5</ecNumber>
    </submittedName>
</protein>
<dbReference type="InterPro" id="IPR006067">
    <property type="entry name" value="NO2/SO3_Rdtase_4Fe4S_dom"/>
</dbReference>
<dbReference type="GO" id="GO:0050311">
    <property type="term" value="F:sulfite reductase (ferredoxin) activity"/>
    <property type="evidence" value="ECO:0007669"/>
    <property type="project" value="TreeGrafter"/>
</dbReference>
<evidence type="ECO:0000256" key="2">
    <source>
        <dbReference type="ARBA" id="ARBA00001966"/>
    </source>
</evidence>
<keyword evidence="4" id="KW-0479">Metal-binding</keyword>
<dbReference type="InterPro" id="IPR036136">
    <property type="entry name" value="Nit/Sulf_reduc_fer-like_dom_sf"/>
</dbReference>
<dbReference type="OrthoDB" id="9800558at2"/>
<keyword evidence="7" id="KW-0411">Iron-sulfur</keyword>
<dbReference type="GO" id="GO:0020037">
    <property type="term" value="F:heme binding"/>
    <property type="evidence" value="ECO:0007669"/>
    <property type="project" value="InterPro"/>
</dbReference>
<keyword evidence="6" id="KW-0408">Iron</keyword>
<keyword evidence="3" id="KW-0004">4Fe-4S</keyword>
<comment type="cofactor">
    <cofactor evidence="2">
        <name>[4Fe-4S] cluster</name>
        <dbReference type="ChEBI" id="CHEBI:49883"/>
    </cofactor>
</comment>
<dbReference type="SUPFAM" id="SSF55124">
    <property type="entry name" value="Nitrite/Sulfite reductase N-terminal domain-like"/>
    <property type="match status" value="1"/>
</dbReference>
<evidence type="ECO:0000256" key="1">
    <source>
        <dbReference type="ARBA" id="ARBA00001929"/>
    </source>
</evidence>
<dbReference type="Gene3D" id="3.30.70.3340">
    <property type="match status" value="1"/>
</dbReference>
<dbReference type="InterPro" id="IPR005117">
    <property type="entry name" value="NiRdtase/SiRdtase_haem-b_fer"/>
</dbReference>
<dbReference type="InterPro" id="IPR045854">
    <property type="entry name" value="NO2/SO3_Rdtase_4Fe4S_sf"/>
</dbReference>
<feature type="domain" description="4Fe-4S ferredoxin-type" evidence="8">
    <location>
        <begin position="222"/>
        <end position="252"/>
    </location>
</feature>
<dbReference type="GO" id="GO:0046872">
    <property type="term" value="F:metal ion binding"/>
    <property type="evidence" value="ECO:0007669"/>
    <property type="project" value="UniProtKB-KW"/>
</dbReference>
<dbReference type="GO" id="GO:0016002">
    <property type="term" value="F:sulfite reductase activity"/>
    <property type="evidence" value="ECO:0007669"/>
    <property type="project" value="TreeGrafter"/>
</dbReference>
<evidence type="ECO:0000313" key="9">
    <source>
        <dbReference type="EMBL" id="ATY72503.1"/>
    </source>
</evidence>
<keyword evidence="5 10" id="KW-0560">Oxidoreductase</keyword>
<reference evidence="9" key="1">
    <citation type="journal article" date="2018" name="ISME J.">
        <title>Peatland Acidobacteria with a dissimilatory sulfur metabolism.</title>
        <authorList>
            <person name="Hausmann B."/>
            <person name="Pelikan C."/>
            <person name="Herbold C.W."/>
            <person name="Kostlbacher S."/>
            <person name="Albertsen M."/>
            <person name="Eichorst S.A."/>
            <person name="Glavina Del Rio T."/>
            <person name="Huemer M."/>
            <person name="Nielsen P.H."/>
            <person name="Rattei T."/>
            <person name="Stingl U."/>
            <person name="Tringe S.G."/>
            <person name="Trojan D."/>
            <person name="Wentrup C."/>
            <person name="Woebken D."/>
            <person name="Pester M."/>
            <person name="Loy A."/>
        </authorList>
    </citation>
    <scope>NUCLEOTIDE SEQUENCE</scope>
</reference>
<dbReference type="GO" id="GO:0009337">
    <property type="term" value="C:sulfite reductase complex (NADPH)"/>
    <property type="evidence" value="ECO:0007669"/>
    <property type="project" value="TreeGrafter"/>
</dbReference>
<evidence type="ECO:0000256" key="3">
    <source>
        <dbReference type="ARBA" id="ARBA00022485"/>
    </source>
</evidence>
<dbReference type="InterPro" id="IPR011808">
    <property type="entry name" value="DsrB"/>
</dbReference>
<dbReference type="EMBL" id="MG182122">
    <property type="protein sequence ID" value="ATY72503.1"/>
    <property type="molecule type" value="Genomic_DNA"/>
</dbReference>
<dbReference type="AlphaFoldDB" id="A0A2H4T9B5"/>
<dbReference type="Pfam" id="PF01077">
    <property type="entry name" value="NIR_SIR"/>
    <property type="match status" value="1"/>
</dbReference>
<evidence type="ECO:0000313" key="10">
    <source>
        <dbReference type="EMBL" id="SPF37442.1"/>
    </source>
</evidence>
<name>A0A2H4T9B5_9FIRM</name>
<dbReference type="InterPro" id="IPR045169">
    <property type="entry name" value="NO2/SO3_Rdtase_4Fe4S_prot"/>
</dbReference>
<dbReference type="GO" id="GO:0018551">
    <property type="term" value="F:dissimilatory sulfite reductase (NADH) activity"/>
    <property type="evidence" value="ECO:0007669"/>
    <property type="project" value="InterPro"/>
</dbReference>
<dbReference type="PANTHER" id="PTHR11493">
    <property type="entry name" value="SULFITE REDUCTASE [NADPH] SUBUNIT BETA-RELATED"/>
    <property type="match status" value="1"/>
</dbReference>
<dbReference type="Proteomes" id="UP000238916">
    <property type="component" value="Unassembled WGS sequence"/>
</dbReference>
<organism evidence="9">
    <name type="scientific">Candidatus Desulfosporosinus infrequens</name>
    <dbReference type="NCBI Taxonomy" id="2043169"/>
    <lineage>
        <taxon>Bacteria</taxon>
        <taxon>Bacillati</taxon>
        <taxon>Bacillota</taxon>
        <taxon>Clostridia</taxon>
        <taxon>Eubacteriales</taxon>
        <taxon>Desulfitobacteriaceae</taxon>
        <taxon>Desulfosporosinus</taxon>
    </lineage>
</organism>
<dbReference type="PROSITE" id="PS51379">
    <property type="entry name" value="4FE4S_FER_2"/>
    <property type="match status" value="1"/>
</dbReference>
<evidence type="ECO:0000313" key="11">
    <source>
        <dbReference type="Proteomes" id="UP000238916"/>
    </source>
</evidence>
<dbReference type="Gene3D" id="3.30.413.10">
    <property type="entry name" value="Sulfite Reductase Hemoprotein, domain 1"/>
    <property type="match status" value="1"/>
</dbReference>
<accession>A0A2U3KCP3</accession>
<proteinExistence type="predicted"/>
<dbReference type="PANTHER" id="PTHR11493:SF47">
    <property type="entry name" value="SULFITE REDUCTASE [NADPH] SUBUNIT BETA"/>
    <property type="match status" value="1"/>
</dbReference>
<dbReference type="Pfam" id="PF03460">
    <property type="entry name" value="NIR_SIR_ferr"/>
    <property type="match status" value="1"/>
</dbReference>
<reference evidence="11" key="2">
    <citation type="submission" date="2018-02" db="EMBL/GenBank/DDBJ databases">
        <authorList>
            <person name="Hausmann B."/>
        </authorList>
    </citation>
    <scope>NUCLEOTIDE SEQUENCE [LARGE SCALE GENOMIC DNA]</scope>
    <source>
        <strain evidence="11">Peat soil MAG SbF1</strain>
    </source>
</reference>
<dbReference type="NCBIfam" id="TIGR02066">
    <property type="entry name" value="dsrB"/>
    <property type="match status" value="1"/>
</dbReference>
<dbReference type="GO" id="GO:0051539">
    <property type="term" value="F:4 iron, 4 sulfur cluster binding"/>
    <property type="evidence" value="ECO:0007669"/>
    <property type="project" value="UniProtKB-KW"/>
</dbReference>
<accession>A0A2H4T9B5</accession>
<dbReference type="EC" id="1.8.99.5" evidence="10"/>
<dbReference type="SUPFAM" id="SSF56014">
    <property type="entry name" value="Nitrite and sulphite reductase 4Fe-4S domain-like"/>
    <property type="match status" value="1"/>
</dbReference>
<evidence type="ECO:0000259" key="8">
    <source>
        <dbReference type="PROSITE" id="PS51379"/>
    </source>
</evidence>
<dbReference type="SUPFAM" id="SSF54862">
    <property type="entry name" value="4Fe-4S ferredoxins"/>
    <property type="match status" value="1"/>
</dbReference>
<dbReference type="Gene3D" id="3.30.70.20">
    <property type="match status" value="1"/>
</dbReference>
<dbReference type="EMBL" id="OMOF01000092">
    <property type="protein sequence ID" value="SPF37442.1"/>
    <property type="molecule type" value="Genomic_DNA"/>
</dbReference>
<reference evidence="10" key="3">
    <citation type="submission" date="2018-02" db="EMBL/GenBank/DDBJ databases">
        <authorList>
            <person name="Cohen D.B."/>
            <person name="Kent A.D."/>
        </authorList>
    </citation>
    <scope>NUCLEOTIDE SEQUENCE [LARGE SCALE GENOMIC DNA]</scope>
    <source>
        <strain evidence="10">Peat soil MAG SbF1</strain>
    </source>
</reference>
<evidence type="ECO:0000256" key="6">
    <source>
        <dbReference type="ARBA" id="ARBA00023004"/>
    </source>
</evidence>
<evidence type="ECO:0000256" key="5">
    <source>
        <dbReference type="ARBA" id="ARBA00023002"/>
    </source>
</evidence>
<evidence type="ECO:0000256" key="7">
    <source>
        <dbReference type="ARBA" id="ARBA00023014"/>
    </source>
</evidence>
<dbReference type="InterPro" id="IPR017896">
    <property type="entry name" value="4Fe4S_Fe-S-bd"/>
</dbReference>
<sequence>MAAKLDQGPPNYKEMLPPVILENYGKWKYHEIPRPGVLKHVSESGAALYSVRVASPRLVSIDFVRDVCTLADEYCDGFLRFTTRNNIEFFVSDEAKLNPLLDVLAAQGYAVGGTGASISNIIHTQGWVHCHTPATDASGVVKAVMDDLYEYFEEMKLPAKLKMGLACCLNMCGSTHCSDIGIVGVHRTPPRIDHDKIRKGTEIPSLVASCPTGAIRPDPKNKSVVVNNDKCMYCGNCYTMSPAMEIYDAKNDGIAILIGGKVSNARSAPSFSRMVIPFLPNNAPRWPEVTEAIRAILELWIANANKGERLGEWVERIGWERFFSLSGLPFSNMLIDDYIFARETFRTGAAFKY</sequence>
<dbReference type="GO" id="GO:0000103">
    <property type="term" value="P:sulfate assimilation"/>
    <property type="evidence" value="ECO:0007669"/>
    <property type="project" value="TreeGrafter"/>
</dbReference>
<gene>
    <name evidence="9" type="primary">dsrB</name>
    <name evidence="10" type="ORF">SBF1_1810007</name>
</gene>